<proteinExistence type="predicted"/>
<sequence length="180" mass="20242">MISEYRTEQSKQEIESLESLEELKELNRRQHAVDYESMLKQYQPETTDERRAREEKEDDEFIKSIKFNNPSLKKVIAEEIIEEVKDEDEGPPAKSSRIEIIPQKTVDKKQSWNKSIGVLSKKPALSNLVRSKKDTETSAKVSTSSVSTDVASKSNSSEVSPKPSGLSLLASYSGSDSDSQ</sequence>
<dbReference type="Pfam" id="PF04502">
    <property type="entry name" value="Saf4_Yju2"/>
    <property type="match status" value="1"/>
</dbReference>
<dbReference type="STRING" id="7102.A0A2A4J751"/>
<feature type="compositionally biased region" description="Low complexity" evidence="1">
    <location>
        <begin position="138"/>
        <end position="157"/>
    </location>
</feature>
<organism evidence="2">
    <name type="scientific">Heliothis virescens</name>
    <name type="common">Tobacco budworm moth</name>
    <dbReference type="NCBI Taxonomy" id="7102"/>
    <lineage>
        <taxon>Eukaryota</taxon>
        <taxon>Metazoa</taxon>
        <taxon>Ecdysozoa</taxon>
        <taxon>Arthropoda</taxon>
        <taxon>Hexapoda</taxon>
        <taxon>Insecta</taxon>
        <taxon>Pterygota</taxon>
        <taxon>Neoptera</taxon>
        <taxon>Endopterygota</taxon>
        <taxon>Lepidoptera</taxon>
        <taxon>Glossata</taxon>
        <taxon>Ditrysia</taxon>
        <taxon>Noctuoidea</taxon>
        <taxon>Noctuidae</taxon>
        <taxon>Heliothinae</taxon>
        <taxon>Heliothis</taxon>
    </lineage>
</organism>
<dbReference type="EMBL" id="NWSH01002944">
    <property type="protein sequence ID" value="PCG67243.1"/>
    <property type="molecule type" value="Genomic_DNA"/>
</dbReference>
<name>A0A2A4J751_HELVI</name>
<evidence type="ECO:0000313" key="2">
    <source>
        <dbReference type="EMBL" id="PCG67243.1"/>
    </source>
</evidence>
<gene>
    <name evidence="2" type="ORF">B5V51_6665</name>
</gene>
<feature type="region of interest" description="Disordered" evidence="1">
    <location>
        <begin position="129"/>
        <end position="180"/>
    </location>
</feature>
<reference evidence="2" key="1">
    <citation type="submission" date="2017-09" db="EMBL/GenBank/DDBJ databases">
        <title>Contemporary evolution of a Lepidopteran species, Heliothis virescens, in response to modern agricultural practices.</title>
        <authorList>
            <person name="Fritz M.L."/>
            <person name="Deyonke A.M."/>
            <person name="Papanicolaou A."/>
            <person name="Micinski S."/>
            <person name="Westbrook J."/>
            <person name="Gould F."/>
        </authorList>
    </citation>
    <scope>NUCLEOTIDE SEQUENCE [LARGE SCALE GENOMIC DNA]</scope>
    <source>
        <strain evidence="2">HvINT-</strain>
        <tissue evidence="2">Whole body</tissue>
    </source>
</reference>
<accession>A0A2A4J751</accession>
<comment type="caution">
    <text evidence="2">The sequence shown here is derived from an EMBL/GenBank/DDBJ whole genome shotgun (WGS) entry which is preliminary data.</text>
</comment>
<dbReference type="InterPro" id="IPR007590">
    <property type="entry name" value="Saf4/Yju2"/>
</dbReference>
<feature type="region of interest" description="Disordered" evidence="1">
    <location>
        <begin position="83"/>
        <end position="102"/>
    </location>
</feature>
<dbReference type="AlphaFoldDB" id="A0A2A4J751"/>
<feature type="region of interest" description="Disordered" evidence="1">
    <location>
        <begin position="38"/>
        <end position="58"/>
    </location>
</feature>
<evidence type="ECO:0000256" key="1">
    <source>
        <dbReference type="SAM" id="MobiDB-lite"/>
    </source>
</evidence>
<protein>
    <submittedName>
        <fullName evidence="2">Uncharacterized protein</fullName>
    </submittedName>
</protein>
<feature type="compositionally biased region" description="Low complexity" evidence="1">
    <location>
        <begin position="164"/>
        <end position="180"/>
    </location>
</feature>
<dbReference type="GO" id="GO:0000398">
    <property type="term" value="P:mRNA splicing, via spliceosome"/>
    <property type="evidence" value="ECO:0007669"/>
    <property type="project" value="InterPro"/>
</dbReference>